<reference evidence="3 4" key="1">
    <citation type="submission" date="2023-06" db="EMBL/GenBank/DDBJ databases">
        <title>Antibody response to the Sneathia vaginalis cytopathogenic toxin A during pregnancy.</title>
        <authorList>
            <person name="Mccoy Z.T."/>
            <person name="Serrano M.G."/>
            <person name="Spaine K."/>
            <person name="Edwards D.J."/>
            <person name="Buck G.A."/>
            <person name="Jefferson K."/>
        </authorList>
    </citation>
    <scope>NUCLEOTIDE SEQUENCE [LARGE SCALE GENOMIC DNA]</scope>
    <source>
        <strain evidence="3 4">CCUG 42621</strain>
    </source>
</reference>
<keyword evidence="1" id="KW-0175">Coiled coil</keyword>
<proteinExistence type="predicted"/>
<evidence type="ECO:0008006" key="5">
    <source>
        <dbReference type="Google" id="ProtNLM"/>
    </source>
</evidence>
<organism evidence="3 4">
    <name type="scientific">Sneathia sanguinegens</name>
    <dbReference type="NCBI Taxonomy" id="40543"/>
    <lineage>
        <taxon>Bacteria</taxon>
        <taxon>Fusobacteriati</taxon>
        <taxon>Fusobacteriota</taxon>
        <taxon>Fusobacteriia</taxon>
        <taxon>Fusobacteriales</taxon>
        <taxon>Leptotrichiaceae</taxon>
        <taxon>Sneathia</taxon>
    </lineage>
</organism>
<feature type="chain" id="PRO_5046194000" description="Outer membrane protein beta-barrel domain-containing protein" evidence="2">
    <location>
        <begin position="19"/>
        <end position="489"/>
    </location>
</feature>
<feature type="coiled-coil region" evidence="1">
    <location>
        <begin position="273"/>
        <end position="356"/>
    </location>
</feature>
<accession>A0ABT7HL78</accession>
<feature type="signal peptide" evidence="2">
    <location>
        <begin position="1"/>
        <end position="18"/>
    </location>
</feature>
<name>A0ABT7HL78_9FUSO</name>
<evidence type="ECO:0000256" key="2">
    <source>
        <dbReference type="SAM" id="SignalP"/>
    </source>
</evidence>
<comment type="caution">
    <text evidence="3">The sequence shown here is derived from an EMBL/GenBank/DDBJ whole genome shotgun (WGS) entry which is preliminary data.</text>
</comment>
<keyword evidence="2" id="KW-0732">Signal</keyword>
<evidence type="ECO:0000313" key="3">
    <source>
        <dbReference type="EMBL" id="MDK9580421.1"/>
    </source>
</evidence>
<dbReference type="EMBL" id="JASSPP010000003">
    <property type="protein sequence ID" value="MDK9580421.1"/>
    <property type="molecule type" value="Genomic_DNA"/>
</dbReference>
<evidence type="ECO:0000313" key="4">
    <source>
        <dbReference type="Proteomes" id="UP001225134"/>
    </source>
</evidence>
<dbReference type="Proteomes" id="UP001225134">
    <property type="component" value="Unassembled WGS sequence"/>
</dbReference>
<keyword evidence="4" id="KW-1185">Reference proteome</keyword>
<evidence type="ECO:0000256" key="1">
    <source>
        <dbReference type="SAM" id="Coils"/>
    </source>
</evidence>
<protein>
    <recommendedName>
        <fullName evidence="5">Outer membrane protein beta-barrel domain-containing protein</fullName>
    </recommendedName>
</protein>
<gene>
    <name evidence="3" type="ORF">QQA45_02690</name>
</gene>
<dbReference type="RefSeq" id="WP_285152758.1">
    <property type="nucleotide sequence ID" value="NZ_JASSPP010000003.1"/>
</dbReference>
<sequence length="489" mass="55673">MKKILISLAALMSVTTMAKKLPVNIQVGISTGYDSITIKHEDFTKVGLGNIIKDDYKSNAITTGINFDVTYPLNFKKIKLNVGMGVTGVVTKPIQDNISLGADESKSFNNSKQEKEKYEEMEKGFDEIFDKKADKAISVIDASNEKVSKTALANNMDKDVNEMKHKISNANYIKGKIERNREGTIKEYNDKIGRNKEEIKVRKEYIENTNKEIEEKIPTIKKKKEVIEVIKKTNKQFLMLLILNNYDIPAFKGEKIEDILKAYDEIKEKLEDISYAEGELKGYERSLKNAEEDLAIAKNPDEEIKKYKAELSKLQAIQDKLRIDANKAGKEYDAYNEEYKKLTKEQNEQLEKLSEKDKDFYKQFTIIYNNFNAKRRVFELLNSSSIYGAKTYGIAEIEYGITKDVSVLFNTKLGLSITNNQLADVVKKLEKEKVLINYDDVYISPYKFKPYIVKPVIGFGIGAKYKNAVIELGTGLNTGLATLKVAVQF</sequence>